<keyword evidence="6" id="KW-0630">Potassium</keyword>
<dbReference type="Pfam" id="PF21014">
    <property type="entry name" value="Slowpoke_C"/>
    <property type="match status" value="1"/>
</dbReference>
<feature type="domain" description="Ca2+-activated K+ channel Slowpoke-like C-terminal" evidence="13">
    <location>
        <begin position="469"/>
        <end position="537"/>
    </location>
</feature>
<proteinExistence type="predicted"/>
<keyword evidence="9 12" id="KW-0472">Membrane</keyword>
<dbReference type="GO" id="GO:0016020">
    <property type="term" value="C:membrane"/>
    <property type="evidence" value="ECO:0007669"/>
    <property type="project" value="UniProtKB-SubCell"/>
</dbReference>
<protein>
    <recommendedName>
        <fullName evidence="13">Ca2+-activated K+ channel Slowpoke-like C-terminal domain-containing protein</fullName>
    </recommendedName>
</protein>
<dbReference type="InterPro" id="IPR048735">
    <property type="entry name" value="Slowpoke-like_C"/>
</dbReference>
<evidence type="ECO:0000256" key="4">
    <source>
        <dbReference type="ARBA" id="ARBA00022692"/>
    </source>
</evidence>
<evidence type="ECO:0000313" key="15">
    <source>
        <dbReference type="Proteomes" id="UP001177744"/>
    </source>
</evidence>
<evidence type="ECO:0000256" key="3">
    <source>
        <dbReference type="ARBA" id="ARBA00022538"/>
    </source>
</evidence>
<keyword evidence="5" id="KW-0631">Potassium channel</keyword>
<keyword evidence="10" id="KW-0407">Ion channel</keyword>
<evidence type="ECO:0000256" key="8">
    <source>
        <dbReference type="ARBA" id="ARBA00023065"/>
    </source>
</evidence>
<evidence type="ECO:0000256" key="10">
    <source>
        <dbReference type="ARBA" id="ARBA00023303"/>
    </source>
</evidence>
<evidence type="ECO:0000256" key="9">
    <source>
        <dbReference type="ARBA" id="ARBA00023136"/>
    </source>
</evidence>
<dbReference type="Proteomes" id="UP001177744">
    <property type="component" value="Unassembled WGS sequence"/>
</dbReference>
<evidence type="ECO:0000259" key="13">
    <source>
        <dbReference type="Pfam" id="PF21014"/>
    </source>
</evidence>
<dbReference type="EMBL" id="JAULJE010000006">
    <property type="protein sequence ID" value="KAK1341846.1"/>
    <property type="molecule type" value="Genomic_DNA"/>
</dbReference>
<dbReference type="GO" id="GO:0005267">
    <property type="term" value="F:potassium channel activity"/>
    <property type="evidence" value="ECO:0007669"/>
    <property type="project" value="UniProtKB-KW"/>
</dbReference>
<comment type="subcellular location">
    <subcellularLocation>
        <location evidence="1">Membrane</location>
        <topology evidence="1">Multi-pass membrane protein</topology>
    </subcellularLocation>
</comment>
<reference evidence="14" key="1">
    <citation type="submission" date="2023-06" db="EMBL/GenBank/DDBJ databases">
        <title>Reference genome for the Northern bat (Eptesicus nilssonii), a most northern bat species.</title>
        <authorList>
            <person name="Laine V.N."/>
            <person name="Pulliainen A.T."/>
            <person name="Lilley T.M."/>
        </authorList>
    </citation>
    <scope>NUCLEOTIDE SEQUENCE</scope>
    <source>
        <strain evidence="14">BLF_Eptnil</strain>
        <tissue evidence="14">Kidney</tissue>
    </source>
</reference>
<evidence type="ECO:0000256" key="12">
    <source>
        <dbReference type="SAM" id="Phobius"/>
    </source>
</evidence>
<keyword evidence="2" id="KW-0813">Transport</keyword>
<evidence type="ECO:0000256" key="11">
    <source>
        <dbReference type="SAM" id="MobiDB-lite"/>
    </source>
</evidence>
<dbReference type="PANTHER" id="PTHR10027:SF23">
    <property type="entry name" value="POTASSIUM CHANNEL SUBFAMILY U MEMBER 1"/>
    <property type="match status" value="1"/>
</dbReference>
<keyword evidence="15" id="KW-1185">Reference proteome</keyword>
<accession>A0AA40I2I2</accession>
<organism evidence="14 15">
    <name type="scientific">Cnephaeus nilssonii</name>
    <name type="common">Northern bat</name>
    <name type="synonym">Eptesicus nilssonii</name>
    <dbReference type="NCBI Taxonomy" id="3371016"/>
    <lineage>
        <taxon>Eukaryota</taxon>
        <taxon>Metazoa</taxon>
        <taxon>Chordata</taxon>
        <taxon>Craniata</taxon>
        <taxon>Vertebrata</taxon>
        <taxon>Euteleostomi</taxon>
        <taxon>Mammalia</taxon>
        <taxon>Eutheria</taxon>
        <taxon>Laurasiatheria</taxon>
        <taxon>Chiroptera</taxon>
        <taxon>Yangochiroptera</taxon>
        <taxon>Vespertilionidae</taxon>
        <taxon>Cnephaeus</taxon>
    </lineage>
</organism>
<keyword evidence="8" id="KW-0406">Ion transport</keyword>
<evidence type="ECO:0000256" key="6">
    <source>
        <dbReference type="ARBA" id="ARBA00022958"/>
    </source>
</evidence>
<keyword evidence="3" id="KW-0633">Potassium transport</keyword>
<evidence type="ECO:0000256" key="5">
    <source>
        <dbReference type="ARBA" id="ARBA00022826"/>
    </source>
</evidence>
<feature type="transmembrane region" description="Helical" evidence="12">
    <location>
        <begin position="137"/>
        <end position="161"/>
    </location>
</feature>
<dbReference type="GO" id="GO:0000145">
    <property type="term" value="C:exocyst"/>
    <property type="evidence" value="ECO:0007669"/>
    <property type="project" value="InterPro"/>
</dbReference>
<evidence type="ECO:0000313" key="14">
    <source>
        <dbReference type="EMBL" id="KAK1341846.1"/>
    </source>
</evidence>
<evidence type="ECO:0000256" key="1">
    <source>
        <dbReference type="ARBA" id="ARBA00004141"/>
    </source>
</evidence>
<comment type="caution">
    <text evidence="14">The sequence shown here is derived from an EMBL/GenBank/DDBJ whole genome shotgun (WGS) entry which is preliminary data.</text>
</comment>
<keyword evidence="4 12" id="KW-0812">Transmembrane</keyword>
<feature type="region of interest" description="Disordered" evidence="11">
    <location>
        <begin position="41"/>
        <end position="60"/>
    </location>
</feature>
<name>A0AA40I2I2_CNENI</name>
<dbReference type="PANTHER" id="PTHR10027">
    <property type="entry name" value="CALCIUM-ACTIVATED POTASSIUM CHANNEL ALPHA CHAIN"/>
    <property type="match status" value="1"/>
</dbReference>
<sequence length="627" mass="70618">MAAWGPAAPAGVQTPTLKEGEGKLVPVASSFDLMTALMMSPTHTSSSSDEEQIQKQQIPVQRTIRQTSGTECRGKCFILRSSKCFILGMRPLRRLRVIRNGYACLRFLRALRLLELPQILQILRAIRTSNALKFAKLLSIVLSTWFTAAGFIHLILFANYIPEIVELFVAKRTYTSSYEVLKGKKLCFVKLHLMLIAIEHKSSPSGAFFYCATCHSDVHSPELIGRCSCKSKNHRHFSGYTRVVKEEATRSYDYSMGPRSLICSRYGSGGPLVLERTHSSPLSIAGELAVCPLVHQAFQKPVRGGFRKQDVGLLPQRPLLCRSTTMAQTLSSRHRWSFLLEESDYLDSSGMFYWCKATHLEKTLVDTQIIMATLNIGSLRISFSDPTPTEPDETSQGFSEAGKLYCRRIPILTELKNPSNIHFIEQLGGMEGHLPGTSLHLSTSFSTGSVFSGSFLDSLLATAFYNYHVLELLQMLVTGGMSSQMEQHLNKEKLCGPSNSCTALLSRRNRCKLGLLSLSQTILLDIEVQELKEKMFTILDRTLTRIEGTQADTRVSDKMWFVCHLEIISKNNLDDLIFAKNLMVKCFSPYYEVFRNHLNMYHKTLSTRIQEVELEDIEANEIMSLFL</sequence>
<evidence type="ECO:0000256" key="2">
    <source>
        <dbReference type="ARBA" id="ARBA00022448"/>
    </source>
</evidence>
<evidence type="ECO:0000256" key="7">
    <source>
        <dbReference type="ARBA" id="ARBA00022989"/>
    </source>
</evidence>
<dbReference type="AlphaFoldDB" id="A0AA40I2I2"/>
<dbReference type="InterPro" id="IPR047871">
    <property type="entry name" value="K_chnl_Slo-like"/>
</dbReference>
<keyword evidence="7 12" id="KW-1133">Transmembrane helix</keyword>
<gene>
    <name evidence="14" type="ORF">QTO34_016597</name>
</gene>
<dbReference type="GO" id="GO:0006887">
    <property type="term" value="P:exocytosis"/>
    <property type="evidence" value="ECO:0007669"/>
    <property type="project" value="InterPro"/>
</dbReference>